<evidence type="ECO:0000256" key="5">
    <source>
        <dbReference type="ARBA" id="ARBA00023136"/>
    </source>
</evidence>
<evidence type="ECO:0000256" key="3">
    <source>
        <dbReference type="ARBA" id="ARBA00022692"/>
    </source>
</evidence>
<dbReference type="InterPro" id="IPR034294">
    <property type="entry name" value="Aquaporin_transptr"/>
</dbReference>
<dbReference type="GO" id="GO:0015267">
    <property type="term" value="F:channel activity"/>
    <property type="evidence" value="ECO:0007669"/>
    <property type="project" value="InterPro"/>
</dbReference>
<comment type="caution">
    <text evidence="7">The sequence shown here is derived from an EMBL/GenBank/DDBJ whole genome shotgun (WGS) entry which is preliminary data.</text>
</comment>
<keyword evidence="3 6" id="KW-0812">Transmembrane</keyword>
<evidence type="ECO:0000313" key="7">
    <source>
        <dbReference type="EMBL" id="KAK6637073.1"/>
    </source>
</evidence>
<dbReference type="SUPFAM" id="SSF81338">
    <property type="entry name" value="Aquaporin-like"/>
    <property type="match status" value="1"/>
</dbReference>
<dbReference type="Gene3D" id="1.20.1080.10">
    <property type="entry name" value="Glycerol uptake facilitator protein"/>
    <property type="match status" value="1"/>
</dbReference>
<comment type="subcellular location">
    <subcellularLocation>
        <location evidence="1">Membrane</location>
        <topology evidence="1">Multi-pass membrane protein</topology>
    </subcellularLocation>
</comment>
<accession>A0AAN8P4N8</accession>
<proteinExistence type="inferred from homology"/>
<evidence type="ECO:0000313" key="8">
    <source>
        <dbReference type="Proteomes" id="UP001372834"/>
    </source>
</evidence>
<evidence type="ECO:0000256" key="2">
    <source>
        <dbReference type="ARBA" id="ARBA00006175"/>
    </source>
</evidence>
<dbReference type="AlphaFoldDB" id="A0AAN8P4N8"/>
<keyword evidence="4 6" id="KW-1133">Transmembrane helix</keyword>
<sequence>MLFPFTDVSGIVGIKDITEGSVIWRQLFAEFLGTFLLVLLGCGSTIAGWPDYSPTMLHISLTFGLAVATLVQVSQLKLPGR</sequence>
<dbReference type="InterPro" id="IPR023271">
    <property type="entry name" value="Aquaporin-like"/>
</dbReference>
<feature type="transmembrane region" description="Helical" evidence="6">
    <location>
        <begin position="55"/>
        <end position="73"/>
    </location>
</feature>
<name>A0AAN8P4N8_POLSC</name>
<dbReference type="Pfam" id="PF00230">
    <property type="entry name" value="MIP"/>
    <property type="match status" value="1"/>
</dbReference>
<dbReference type="GO" id="GO:0005886">
    <property type="term" value="C:plasma membrane"/>
    <property type="evidence" value="ECO:0007669"/>
    <property type="project" value="TreeGrafter"/>
</dbReference>
<keyword evidence="5 6" id="KW-0472">Membrane</keyword>
<evidence type="ECO:0000256" key="6">
    <source>
        <dbReference type="SAM" id="Phobius"/>
    </source>
</evidence>
<evidence type="ECO:0000256" key="4">
    <source>
        <dbReference type="ARBA" id="ARBA00022989"/>
    </source>
</evidence>
<feature type="transmembrane region" description="Helical" evidence="6">
    <location>
        <begin position="27"/>
        <end position="49"/>
    </location>
</feature>
<reference evidence="7 8" key="1">
    <citation type="submission" date="2023-10" db="EMBL/GenBank/DDBJ databases">
        <title>Genomes of two closely related lineages of the louse Polyplax serrata with different host specificities.</title>
        <authorList>
            <person name="Martinu J."/>
            <person name="Tarabai H."/>
            <person name="Stefka J."/>
            <person name="Hypsa V."/>
        </authorList>
    </citation>
    <scope>NUCLEOTIDE SEQUENCE [LARGE SCALE GENOMIC DNA]</scope>
    <source>
        <strain evidence="7">HR10_N</strain>
    </source>
</reference>
<organism evidence="7 8">
    <name type="scientific">Polyplax serrata</name>
    <name type="common">Common mouse louse</name>
    <dbReference type="NCBI Taxonomy" id="468196"/>
    <lineage>
        <taxon>Eukaryota</taxon>
        <taxon>Metazoa</taxon>
        <taxon>Ecdysozoa</taxon>
        <taxon>Arthropoda</taxon>
        <taxon>Hexapoda</taxon>
        <taxon>Insecta</taxon>
        <taxon>Pterygota</taxon>
        <taxon>Neoptera</taxon>
        <taxon>Paraneoptera</taxon>
        <taxon>Psocodea</taxon>
        <taxon>Troctomorpha</taxon>
        <taxon>Phthiraptera</taxon>
        <taxon>Anoplura</taxon>
        <taxon>Polyplacidae</taxon>
        <taxon>Polyplax</taxon>
    </lineage>
</organism>
<dbReference type="PANTHER" id="PTHR19139:SF199">
    <property type="entry name" value="MIP17260P"/>
    <property type="match status" value="1"/>
</dbReference>
<dbReference type="InterPro" id="IPR000425">
    <property type="entry name" value="MIP"/>
</dbReference>
<dbReference type="PANTHER" id="PTHR19139">
    <property type="entry name" value="AQUAPORIN TRANSPORTER"/>
    <property type="match status" value="1"/>
</dbReference>
<comment type="similarity">
    <text evidence="2">Belongs to the MIP/aquaporin (TC 1.A.8) family.</text>
</comment>
<protein>
    <submittedName>
        <fullName evidence="7">Uncharacterized protein</fullName>
    </submittedName>
</protein>
<dbReference type="EMBL" id="JAWJWE010000004">
    <property type="protein sequence ID" value="KAK6637073.1"/>
    <property type="molecule type" value="Genomic_DNA"/>
</dbReference>
<evidence type="ECO:0000256" key="1">
    <source>
        <dbReference type="ARBA" id="ARBA00004141"/>
    </source>
</evidence>
<gene>
    <name evidence="7" type="ORF">RUM43_010747</name>
</gene>
<dbReference type="Proteomes" id="UP001372834">
    <property type="component" value="Unassembled WGS sequence"/>
</dbReference>